<dbReference type="Proteomes" id="UP000030745">
    <property type="component" value="Unassembled WGS sequence"/>
</dbReference>
<evidence type="ECO:0000313" key="2">
    <source>
        <dbReference type="EMBL" id="KDO32712.1"/>
    </source>
</evidence>
<keyword evidence="3" id="KW-1185">Reference proteome</keyword>
<protein>
    <submittedName>
        <fullName evidence="2">Uncharacterized protein</fullName>
    </submittedName>
</protein>
<name>A0A067D122_SAPPC</name>
<dbReference type="VEuPathDB" id="FungiDB:SPRG_02410"/>
<proteinExistence type="predicted"/>
<gene>
    <name evidence="2" type="ORF">SPRG_02410</name>
</gene>
<dbReference type="OMA" id="WAGRMEV"/>
<dbReference type="KEGG" id="spar:SPRG_02410"/>
<evidence type="ECO:0000313" key="3">
    <source>
        <dbReference type="Proteomes" id="UP000030745"/>
    </source>
</evidence>
<feature type="compositionally biased region" description="Polar residues" evidence="1">
    <location>
        <begin position="292"/>
        <end position="305"/>
    </location>
</feature>
<feature type="region of interest" description="Disordered" evidence="1">
    <location>
        <begin position="649"/>
        <end position="675"/>
    </location>
</feature>
<dbReference type="GeneID" id="24124965"/>
<feature type="region of interest" description="Disordered" evidence="1">
    <location>
        <begin position="284"/>
        <end position="307"/>
    </location>
</feature>
<reference evidence="2 3" key="1">
    <citation type="journal article" date="2013" name="PLoS Genet.">
        <title>Distinctive expansion of potential virulence genes in the genome of the oomycete fish pathogen Saprolegnia parasitica.</title>
        <authorList>
            <person name="Jiang R.H."/>
            <person name="de Bruijn I."/>
            <person name="Haas B.J."/>
            <person name="Belmonte R."/>
            <person name="Lobach L."/>
            <person name="Christie J."/>
            <person name="van den Ackerveken G."/>
            <person name="Bottin A."/>
            <person name="Bulone V."/>
            <person name="Diaz-Moreno S.M."/>
            <person name="Dumas B."/>
            <person name="Fan L."/>
            <person name="Gaulin E."/>
            <person name="Govers F."/>
            <person name="Grenville-Briggs L.J."/>
            <person name="Horner N.R."/>
            <person name="Levin J.Z."/>
            <person name="Mammella M."/>
            <person name="Meijer H.J."/>
            <person name="Morris P."/>
            <person name="Nusbaum C."/>
            <person name="Oome S."/>
            <person name="Phillips A.J."/>
            <person name="van Rooyen D."/>
            <person name="Rzeszutek E."/>
            <person name="Saraiva M."/>
            <person name="Secombes C.J."/>
            <person name="Seidl M.F."/>
            <person name="Snel B."/>
            <person name="Stassen J.H."/>
            <person name="Sykes S."/>
            <person name="Tripathy S."/>
            <person name="van den Berg H."/>
            <person name="Vega-Arreguin J.C."/>
            <person name="Wawra S."/>
            <person name="Young S.K."/>
            <person name="Zeng Q."/>
            <person name="Dieguez-Uribeondo J."/>
            <person name="Russ C."/>
            <person name="Tyler B.M."/>
            <person name="van West P."/>
        </authorList>
    </citation>
    <scope>NUCLEOTIDE SEQUENCE [LARGE SCALE GENOMIC DNA]</scope>
    <source>
        <strain evidence="2 3">CBS 223.65</strain>
    </source>
</reference>
<dbReference type="RefSeq" id="XP_012196376.1">
    <property type="nucleotide sequence ID" value="XM_012340986.1"/>
</dbReference>
<organism evidence="2 3">
    <name type="scientific">Saprolegnia parasitica (strain CBS 223.65)</name>
    <dbReference type="NCBI Taxonomy" id="695850"/>
    <lineage>
        <taxon>Eukaryota</taxon>
        <taxon>Sar</taxon>
        <taxon>Stramenopiles</taxon>
        <taxon>Oomycota</taxon>
        <taxon>Saprolegniomycetes</taxon>
        <taxon>Saprolegniales</taxon>
        <taxon>Saprolegniaceae</taxon>
        <taxon>Saprolegnia</taxon>
    </lineage>
</organism>
<dbReference type="EMBL" id="KK583194">
    <property type="protein sequence ID" value="KDO32712.1"/>
    <property type="molecule type" value="Genomic_DNA"/>
</dbReference>
<dbReference type="AlphaFoldDB" id="A0A067D122"/>
<accession>A0A067D122</accession>
<evidence type="ECO:0000256" key="1">
    <source>
        <dbReference type="SAM" id="MobiDB-lite"/>
    </source>
</evidence>
<sequence>MMQWRAPSYNFIEPPRTPRKPPALDALAATILERWAGRMEVLDRPTTTAKLWQALLQQSQPNGAMPYREAPNAVCTAIYFELLQEMLRVYFAPASTICDLVLGGLLNSVYRMYDATKPFYDNTPYSGTCVRTSHEERTSQNEHHVKVIYQHFSQLEANYQRDVVRDLVKPVLTPDVIVDLWDLYLEAPVATTLRLPTTAAVHAATYTKCFHRLDDDEKRPLLTGLASALDLRVTDASRIEPPTTVDSCSAQQGSNAAFGATQVDSSSCTERFEPRALLEMLPTIKNPKDGASGSSRSITGNQNRCSDVPESSALKEFVDYVGDDLMDIFTQLKSGEFRSQQAAIQDLGGVLERHFEKEIGDVDEKAKESATANTVPTVVQLLKATPSALGSVLKQIPDLLIDTLTLQQGILKYCMVHCPRVVQHFLRLETSPDLLDAWHTIVKANATGLTLLWSTENTSNVDDVTLSPLEAAYHWLNHHVADAAKVMLLNGDLTRQLFVEMENETAKARPNTLQQHRLKNLLLDLHDLPTFRLLRDGAQIRGLDAALKRDVAGVTQCLYAILLSDEHLRTIVTESTELTTALAMLSKPALMTLVTSDVMTWAPFFVQAVTDNEFLLRDAITQHLPAGARFLEAFNKVLTGSDGRWVPLDDNDLPRGIPAPPTGPPTLASAPEPKPSTPFNIGATVHVARALNLFRLGRSRWQQAVAQKMVPRTLSSKVATKASVYHMPWLWKTFVVGEFDSMMKPRGPELSLREMKKSVLDIFIEKLKVDELELDGEDASSDLAAYVCDYLMAKVQNRSLVGSQLQQIFRGCEMFHSDRRVAFFAAACGIQRPLGRGMLKSYLKSLGHIVFGVMKIFRYDQKLHQTVDGACIVSTDVVLSAAANVFANCFAAQDIGAFNDRVQQLRRVPVQDPGGRKGGYVDLDEAMTLFVAEWQTLEAQIDEQYIAAFNKFRGASDFIGIEEFVKIVLHVTHGSVAPRDCRLIFYDMGEDMIDLKTLLRLTQQYDLRLSINHASIPLTDAERTALRSTLGTSSVLSFEDELKQLQLESVHQNGRTKEILRRQKLAVEDSVALLTSGAEGLSAKAAWDTFRSSVASLQTAVQAQKQFSTVYVQCHIRKWVNKLKTQRSPVASSDDRISADDVIVPVKPPDLLRRKSGARRDSTDAFDLDAILPQRLKSQHLASSDDRTRAAKMVTATLFSDKKQRQGAS</sequence>
<dbReference type="OrthoDB" id="125347at2759"/>